<dbReference type="Proteomes" id="UP000595221">
    <property type="component" value="Chromosome"/>
</dbReference>
<evidence type="ECO:0000313" key="4">
    <source>
        <dbReference type="EMBL" id="OIJ36784.1"/>
    </source>
</evidence>
<dbReference type="Pfam" id="PF13508">
    <property type="entry name" value="Acetyltransf_7"/>
    <property type="match status" value="1"/>
</dbReference>
<dbReference type="AlphaFoldDB" id="A0A199NSY7"/>
<dbReference type="Gene3D" id="3.40.630.30">
    <property type="match status" value="1"/>
</dbReference>
<accession>A0A199NSY7</accession>
<evidence type="ECO:0000313" key="3">
    <source>
        <dbReference type="EMBL" id="OAX52032.1"/>
    </source>
</evidence>
<dbReference type="EMBL" id="LJBJ02000008">
    <property type="protein sequence ID" value="OAX52032.1"/>
    <property type="molecule type" value="Genomic_DNA"/>
</dbReference>
<dbReference type="InterPro" id="IPR016181">
    <property type="entry name" value="Acyl_CoA_acyltransferase"/>
</dbReference>
<dbReference type="Proteomes" id="UP000053171">
    <property type="component" value="Unassembled WGS sequence"/>
</dbReference>
<dbReference type="EMBL" id="CP066078">
    <property type="protein sequence ID" value="QQC58763.1"/>
    <property type="molecule type" value="Genomic_DNA"/>
</dbReference>
<dbReference type="OrthoDB" id="5243635at2"/>
<organism evidence="3 6">
    <name type="scientific">Rothia kristinae</name>
    <dbReference type="NCBI Taxonomy" id="37923"/>
    <lineage>
        <taxon>Bacteria</taxon>
        <taxon>Bacillati</taxon>
        <taxon>Actinomycetota</taxon>
        <taxon>Actinomycetes</taxon>
        <taxon>Micrococcales</taxon>
        <taxon>Micrococcaceae</taxon>
        <taxon>Rothia</taxon>
    </lineage>
</organism>
<evidence type="ECO:0000313" key="7">
    <source>
        <dbReference type="Proteomes" id="UP000179540"/>
    </source>
</evidence>
<reference evidence="4 7" key="4">
    <citation type="submission" date="2016-10" db="EMBL/GenBank/DDBJ databases">
        <title>Draft genome sequence of strain LCT isolated from the Shenzhou X spacecraft of China.</title>
        <authorList>
            <person name="Huang B."/>
        </authorList>
    </citation>
    <scope>NUCLEOTIDE SEQUENCE [LARGE SCALE GENOMIC DNA]</scope>
    <source>
        <strain evidence="4 7">LCT-H5</strain>
    </source>
</reference>
<evidence type="ECO:0000259" key="2">
    <source>
        <dbReference type="PROSITE" id="PS51186"/>
    </source>
</evidence>
<dbReference type="Proteomes" id="UP000179540">
    <property type="component" value="Unassembled WGS sequence"/>
</dbReference>
<sequence>MSGWFVGDGEFRIAPVDAGPGSADPQTFIRLHLQCLETAYARIIDEDFGRRIRAEAGHVAAEDRENLAAPATRAVIAWANPGFGQSNEFGCCSIGADPDLWFRPVGLALSTDGPQPWEAKVGAAPLPGVDGKPPRTLVTLYVLPEAQGRGLGGHLLDAVLGAEEPAYLWIINGNDGAERFYARRGFRSLGEAYPGGGAWEPATTGRMARGLTRPDDRARSGRD</sequence>
<feature type="domain" description="N-acetyltransferase" evidence="2">
    <location>
        <begin position="62"/>
        <end position="212"/>
    </location>
</feature>
<name>A0A199NSY7_9MICC</name>
<reference evidence="5 8" key="5">
    <citation type="submission" date="2020-12" db="EMBL/GenBank/DDBJ databases">
        <title>FDA dAtabase for Regulatory Grade micrObial Sequences (FDA-ARGOS): Supporting development and validation of Infectious Disease Dx tests.</title>
        <authorList>
            <person name="Sproer C."/>
            <person name="Gronow S."/>
            <person name="Severitt S."/>
            <person name="Schroder I."/>
            <person name="Tallon L."/>
            <person name="Sadzewicz L."/>
            <person name="Zhao X."/>
            <person name="Boylan J."/>
            <person name="Ott S."/>
            <person name="Bowen H."/>
            <person name="Vavikolanu K."/>
            <person name="Mehta A."/>
            <person name="Aluvathingal J."/>
            <person name="Nadendla S."/>
            <person name="Lowell S."/>
            <person name="Myers T."/>
            <person name="Yan Y."/>
            <person name="Sichtig H."/>
        </authorList>
    </citation>
    <scope>NUCLEOTIDE SEQUENCE [LARGE SCALE GENOMIC DNA]</scope>
    <source>
        <strain evidence="5 8">FDAARGOS_1001</strain>
    </source>
</reference>
<dbReference type="InterPro" id="IPR000182">
    <property type="entry name" value="GNAT_dom"/>
</dbReference>
<dbReference type="RefSeq" id="WP_064725279.1">
    <property type="nucleotide sequence ID" value="NZ_CP066078.1"/>
</dbReference>
<evidence type="ECO:0000313" key="6">
    <source>
        <dbReference type="Proteomes" id="UP000053171"/>
    </source>
</evidence>
<dbReference type="PROSITE" id="PS51186">
    <property type="entry name" value="GNAT"/>
    <property type="match status" value="1"/>
</dbReference>
<reference evidence="3 6" key="3">
    <citation type="submission" date="2016-06" db="EMBL/GenBank/DDBJ databases">
        <title>Identification of putative biosynthetic pathways for the production of bioactive secondary metabolites by the marine actinomycete Kocuria kristinae RUTW2-3.</title>
        <authorList>
            <person name="Waterworth S.C."/>
            <person name="Walmsley T.A."/>
            <person name="Matongo T."/>
            <person name="Davies-Coleman M.T."/>
            <person name="Dorrington R.A."/>
        </authorList>
    </citation>
    <scope>NUCLEOTIDE SEQUENCE [LARGE SCALE GENOMIC DNA]</scope>
    <source>
        <strain evidence="6">RuSp02-3</strain>
        <strain evidence="3">RUTW2-3</strain>
    </source>
</reference>
<gene>
    <name evidence="3" type="ORF">AN277_0205100</name>
    <name evidence="4" type="ORF">BK826_02700</name>
    <name evidence="5" type="ORF">I6H58_07205</name>
</gene>
<dbReference type="SUPFAM" id="SSF55729">
    <property type="entry name" value="Acyl-CoA N-acyltransferases (Nat)"/>
    <property type="match status" value="1"/>
</dbReference>
<evidence type="ECO:0000313" key="5">
    <source>
        <dbReference type="EMBL" id="QQC58763.1"/>
    </source>
</evidence>
<dbReference type="EMBL" id="MODZ01000002">
    <property type="protein sequence ID" value="OIJ36784.1"/>
    <property type="molecule type" value="Genomic_DNA"/>
</dbReference>
<reference evidence="3" key="2">
    <citation type="submission" date="2016-04" db="EMBL/GenBank/DDBJ databases">
        <authorList>
            <person name="Evans L.H."/>
            <person name="Alamgir A."/>
            <person name="Owens N."/>
            <person name="Weber N.D."/>
            <person name="Virtaneva K."/>
            <person name="Barbian K."/>
            <person name="Babar A."/>
            <person name="Rosenke K."/>
        </authorList>
    </citation>
    <scope>NUCLEOTIDE SEQUENCE [LARGE SCALE GENOMIC DNA]</scope>
    <source>
        <strain evidence="3">RUTW2-3</strain>
    </source>
</reference>
<protein>
    <submittedName>
        <fullName evidence="5">GNAT family N-acetyltransferase</fullName>
    </submittedName>
</protein>
<dbReference type="GO" id="GO:0016747">
    <property type="term" value="F:acyltransferase activity, transferring groups other than amino-acyl groups"/>
    <property type="evidence" value="ECO:0007669"/>
    <property type="project" value="InterPro"/>
</dbReference>
<feature type="compositionally biased region" description="Basic and acidic residues" evidence="1">
    <location>
        <begin position="212"/>
        <end position="223"/>
    </location>
</feature>
<feature type="region of interest" description="Disordered" evidence="1">
    <location>
        <begin position="194"/>
        <end position="223"/>
    </location>
</feature>
<evidence type="ECO:0000256" key="1">
    <source>
        <dbReference type="SAM" id="MobiDB-lite"/>
    </source>
</evidence>
<reference evidence="6" key="1">
    <citation type="submission" date="2016-04" db="EMBL/GenBank/DDBJ databases">
        <authorList>
            <person name="Waterworth S."/>
            <person name="Matcher G."/>
        </authorList>
    </citation>
    <scope>NUCLEOTIDE SEQUENCE [LARGE SCALE GENOMIC DNA]</scope>
    <source>
        <strain evidence="6">RuSp02-3</strain>
    </source>
</reference>
<keyword evidence="5" id="KW-0808">Transferase</keyword>
<keyword evidence="6" id="KW-1185">Reference proteome</keyword>
<evidence type="ECO:0000313" key="8">
    <source>
        <dbReference type="Proteomes" id="UP000595221"/>
    </source>
</evidence>
<proteinExistence type="predicted"/>
<dbReference type="CDD" id="cd04301">
    <property type="entry name" value="NAT_SF"/>
    <property type="match status" value="1"/>
</dbReference>